<dbReference type="Proteomes" id="UP000230423">
    <property type="component" value="Unassembled WGS sequence"/>
</dbReference>
<dbReference type="InterPro" id="IPR004296">
    <property type="entry name" value="DUF236"/>
</dbReference>
<gene>
    <name evidence="2" type="ORF">TELCIR_15446</name>
</gene>
<dbReference type="OrthoDB" id="5875811at2759"/>
<reference evidence="2 3" key="1">
    <citation type="submission" date="2015-09" db="EMBL/GenBank/DDBJ databases">
        <title>Draft genome of the parasitic nematode Teladorsagia circumcincta isolate WARC Sus (inbred).</title>
        <authorList>
            <person name="Mitreva M."/>
        </authorList>
    </citation>
    <scope>NUCLEOTIDE SEQUENCE [LARGE SCALE GENOMIC DNA]</scope>
    <source>
        <strain evidence="2 3">S</strain>
    </source>
</reference>
<keyword evidence="3" id="KW-1185">Reference proteome</keyword>
<dbReference type="PANTHER" id="PTHR21592:SF23">
    <property type="entry name" value="DAUER UP-REGULATED"/>
    <property type="match status" value="1"/>
</dbReference>
<organism evidence="2 3">
    <name type="scientific">Teladorsagia circumcincta</name>
    <name type="common">Brown stomach worm</name>
    <name type="synonym">Ostertagia circumcincta</name>
    <dbReference type="NCBI Taxonomy" id="45464"/>
    <lineage>
        <taxon>Eukaryota</taxon>
        <taxon>Metazoa</taxon>
        <taxon>Ecdysozoa</taxon>
        <taxon>Nematoda</taxon>
        <taxon>Chromadorea</taxon>
        <taxon>Rhabditida</taxon>
        <taxon>Rhabditina</taxon>
        <taxon>Rhabditomorpha</taxon>
        <taxon>Strongyloidea</taxon>
        <taxon>Trichostrongylidae</taxon>
        <taxon>Teladorsagia</taxon>
    </lineage>
</organism>
<accession>A0A2G9TYA3</accession>
<dbReference type="PANTHER" id="PTHR21592">
    <property type="entry name" value="CHROMOSOME UNDETERMINED SCAFFOLD_25, WHOLE GENOME SHOTGUN SEQUENCE"/>
    <property type="match status" value="1"/>
</dbReference>
<dbReference type="Pfam" id="PF03057">
    <property type="entry name" value="DUF236"/>
    <property type="match status" value="3"/>
</dbReference>
<sequence length="197" mass="21942">MLFILPIRCCNKPAAAPGLKIRPPAEHQMKGTYDPNYQTLAGMNNDEVFKRKDGGVEDAAGGGGAMKIRPPAEHQMKGTYDPNYQTLAGMNNDEVFKKKDGGSKDDMKKVSGEFRIRPPAENPAEKKGTYDPNYQTLAGMNNDDVFKRKDVPKDENNFRKDDGGNDDGAPKIRAPQEKRIVGTYDPNYQVGYFRSFC</sequence>
<name>A0A2G9TYA3_TELCI</name>
<evidence type="ECO:0000313" key="2">
    <source>
        <dbReference type="EMBL" id="PIO62973.1"/>
    </source>
</evidence>
<dbReference type="EMBL" id="KZ351436">
    <property type="protein sequence ID" value="PIO62973.1"/>
    <property type="molecule type" value="Genomic_DNA"/>
</dbReference>
<proteinExistence type="predicted"/>
<protein>
    <submittedName>
        <fullName evidence="2">Uncharacterized protein</fullName>
    </submittedName>
</protein>
<feature type="region of interest" description="Disordered" evidence="1">
    <location>
        <begin position="146"/>
        <end position="178"/>
    </location>
</feature>
<evidence type="ECO:0000256" key="1">
    <source>
        <dbReference type="SAM" id="MobiDB-lite"/>
    </source>
</evidence>
<evidence type="ECO:0000313" key="3">
    <source>
        <dbReference type="Proteomes" id="UP000230423"/>
    </source>
</evidence>
<feature type="region of interest" description="Disordered" evidence="1">
    <location>
        <begin position="57"/>
        <end position="76"/>
    </location>
</feature>
<dbReference type="AlphaFoldDB" id="A0A2G9TYA3"/>